<organism evidence="1 2">
    <name type="scientific">Linderina macrospora</name>
    <dbReference type="NCBI Taxonomy" id="4868"/>
    <lineage>
        <taxon>Eukaryota</taxon>
        <taxon>Fungi</taxon>
        <taxon>Fungi incertae sedis</taxon>
        <taxon>Zoopagomycota</taxon>
        <taxon>Kickxellomycotina</taxon>
        <taxon>Kickxellomycetes</taxon>
        <taxon>Kickxellales</taxon>
        <taxon>Kickxellaceae</taxon>
        <taxon>Linderina</taxon>
    </lineage>
</organism>
<keyword evidence="2" id="KW-1185">Reference proteome</keyword>
<protein>
    <submittedName>
        <fullName evidence="1">Uncharacterized protein</fullName>
    </submittedName>
</protein>
<gene>
    <name evidence="1" type="ORF">FBU59_004161</name>
</gene>
<reference evidence="1" key="1">
    <citation type="submission" date="2022-07" db="EMBL/GenBank/DDBJ databases">
        <title>Phylogenomic reconstructions and comparative analyses of Kickxellomycotina fungi.</title>
        <authorList>
            <person name="Reynolds N.K."/>
            <person name="Stajich J.E."/>
            <person name="Barry K."/>
            <person name="Grigoriev I.V."/>
            <person name="Crous P."/>
            <person name="Smith M.E."/>
        </authorList>
    </citation>
    <scope>NUCLEOTIDE SEQUENCE</scope>
    <source>
        <strain evidence="1">NRRL 5244</strain>
    </source>
</reference>
<proteinExistence type="predicted"/>
<sequence length="180" mass="20366">MSPESTIEKGQYSVADVAKLFALDSNVEAATVGWLQYPIPKTICWTNLRKFNFTASIADYNSLANVIIQLPVLQSLSINCYSMIREDVVHTPFPDQKHTFSEIGEVFNSDDFTPLSMRLERLELMVYTGRFDYDGLCGLLTRLPQVTFIRTSAKAAAVVQGFFYNLYEGRRNVHVESFAT</sequence>
<dbReference type="EMBL" id="JANBPW010002882">
    <property type="protein sequence ID" value="KAJ1939332.1"/>
    <property type="molecule type" value="Genomic_DNA"/>
</dbReference>
<evidence type="ECO:0000313" key="2">
    <source>
        <dbReference type="Proteomes" id="UP001150603"/>
    </source>
</evidence>
<evidence type="ECO:0000313" key="1">
    <source>
        <dbReference type="EMBL" id="KAJ1939332.1"/>
    </source>
</evidence>
<dbReference type="Proteomes" id="UP001150603">
    <property type="component" value="Unassembled WGS sequence"/>
</dbReference>
<comment type="caution">
    <text evidence="1">The sequence shown here is derived from an EMBL/GenBank/DDBJ whole genome shotgun (WGS) entry which is preliminary data.</text>
</comment>
<name>A0ACC1J6K1_9FUNG</name>
<accession>A0ACC1J6K1</accession>